<evidence type="ECO:0000256" key="3">
    <source>
        <dbReference type="ARBA" id="ARBA00023274"/>
    </source>
</evidence>
<proteinExistence type="inferred from homology"/>
<feature type="region of interest" description="Disordered" evidence="5">
    <location>
        <begin position="67"/>
        <end position="126"/>
    </location>
</feature>
<dbReference type="GO" id="GO:0003735">
    <property type="term" value="F:structural constituent of ribosome"/>
    <property type="evidence" value="ECO:0007669"/>
    <property type="project" value="InterPro"/>
</dbReference>
<dbReference type="AlphaFoldDB" id="A0A8T0IFY4"/>
<dbReference type="InterPro" id="IPR005749">
    <property type="entry name" value="Ribosomal_uL15_bac-type"/>
</dbReference>
<feature type="compositionally biased region" description="Basic residues" evidence="5">
    <location>
        <begin position="86"/>
        <end position="95"/>
    </location>
</feature>
<dbReference type="Proteomes" id="UP000822688">
    <property type="component" value="Chromosome 3"/>
</dbReference>
<keyword evidence="8" id="KW-1185">Reference proteome</keyword>
<comment type="similarity">
    <text evidence="1 4">Belongs to the universal ribosomal protein uL15 family.</text>
</comment>
<feature type="domain" description="Large ribosomal subunit protein uL15/eL18" evidence="6">
    <location>
        <begin position="155"/>
        <end position="227"/>
    </location>
</feature>
<sequence>MAALTSAMAVSTPALLQKSALGSTNAVQHSFLSSGVLMPQGVGALRVARKGLGVVAMARKPPVVEKDESEVDQRFRLNNLSPQPGSRHRQKRKGRGIAAGQGASCGFGMRGQQSRSGSGVRPGFEGGQTPLYRRLPKLRGIAGGMGAGLPKYVAVNLTDIAVGFQEGEEVSLEALKERRILNPSGRDRKLPLKILGDGELDFKVKIKAGAISAAAKEKLESLGCECEILPKKKKWVSAHVSKNNARADAYFAKKRGESA</sequence>
<organism evidence="7 8">
    <name type="scientific">Ceratodon purpureus</name>
    <name type="common">Fire moss</name>
    <name type="synonym">Dicranum purpureum</name>
    <dbReference type="NCBI Taxonomy" id="3225"/>
    <lineage>
        <taxon>Eukaryota</taxon>
        <taxon>Viridiplantae</taxon>
        <taxon>Streptophyta</taxon>
        <taxon>Embryophyta</taxon>
        <taxon>Bryophyta</taxon>
        <taxon>Bryophytina</taxon>
        <taxon>Bryopsida</taxon>
        <taxon>Dicranidae</taxon>
        <taxon>Pseudoditrichales</taxon>
        <taxon>Ditrichaceae</taxon>
        <taxon>Ceratodon</taxon>
    </lineage>
</organism>
<name>A0A8T0IFY4_CERPU</name>
<evidence type="ECO:0000313" key="7">
    <source>
        <dbReference type="EMBL" id="KAG0581801.1"/>
    </source>
</evidence>
<keyword evidence="2 4" id="KW-0689">Ribosomal protein</keyword>
<dbReference type="PANTHER" id="PTHR12934">
    <property type="entry name" value="50S RIBOSOMAL PROTEIN L15"/>
    <property type="match status" value="1"/>
</dbReference>
<dbReference type="PANTHER" id="PTHR12934:SF11">
    <property type="entry name" value="LARGE RIBOSOMAL SUBUNIT PROTEIN UL15M"/>
    <property type="match status" value="1"/>
</dbReference>
<evidence type="ECO:0000256" key="5">
    <source>
        <dbReference type="SAM" id="MobiDB-lite"/>
    </source>
</evidence>
<evidence type="ECO:0000256" key="2">
    <source>
        <dbReference type="ARBA" id="ARBA00022980"/>
    </source>
</evidence>
<dbReference type="InterPro" id="IPR021131">
    <property type="entry name" value="Ribosomal_uL15/eL18"/>
</dbReference>
<comment type="caution">
    <text evidence="7">The sequence shown here is derived from an EMBL/GenBank/DDBJ whole genome shotgun (WGS) entry which is preliminary data.</text>
</comment>
<reference evidence="7" key="1">
    <citation type="submission" date="2020-06" db="EMBL/GenBank/DDBJ databases">
        <title>WGS assembly of Ceratodon purpureus strain R40.</title>
        <authorList>
            <person name="Carey S.B."/>
            <person name="Jenkins J."/>
            <person name="Shu S."/>
            <person name="Lovell J.T."/>
            <person name="Sreedasyam A."/>
            <person name="Maumus F."/>
            <person name="Tiley G.P."/>
            <person name="Fernandez-Pozo N."/>
            <person name="Barry K."/>
            <person name="Chen C."/>
            <person name="Wang M."/>
            <person name="Lipzen A."/>
            <person name="Daum C."/>
            <person name="Saski C.A."/>
            <person name="Payton A.C."/>
            <person name="Mcbreen J.C."/>
            <person name="Conrad R.E."/>
            <person name="Kollar L.M."/>
            <person name="Olsson S."/>
            <person name="Huttunen S."/>
            <person name="Landis J.B."/>
            <person name="Wickett N.J."/>
            <person name="Johnson M.G."/>
            <person name="Rensing S.A."/>
            <person name="Grimwood J."/>
            <person name="Schmutz J."/>
            <person name="Mcdaniel S.F."/>
        </authorList>
    </citation>
    <scope>NUCLEOTIDE SEQUENCE</scope>
    <source>
        <strain evidence="7">R40</strain>
    </source>
</reference>
<feature type="compositionally biased region" description="Gly residues" evidence="5">
    <location>
        <begin position="97"/>
        <end position="109"/>
    </location>
</feature>
<evidence type="ECO:0000259" key="6">
    <source>
        <dbReference type="Pfam" id="PF00828"/>
    </source>
</evidence>
<dbReference type="GO" id="GO:0022625">
    <property type="term" value="C:cytosolic large ribosomal subunit"/>
    <property type="evidence" value="ECO:0007669"/>
    <property type="project" value="TreeGrafter"/>
</dbReference>
<dbReference type="Gene3D" id="3.100.10.10">
    <property type="match status" value="1"/>
</dbReference>
<dbReference type="InterPro" id="IPR001196">
    <property type="entry name" value="Ribosomal_uL15_CS"/>
</dbReference>
<evidence type="ECO:0000256" key="1">
    <source>
        <dbReference type="ARBA" id="ARBA00007320"/>
    </source>
</evidence>
<dbReference type="NCBIfam" id="TIGR01071">
    <property type="entry name" value="rplO_bact"/>
    <property type="match status" value="1"/>
</dbReference>
<dbReference type="PROSITE" id="PS00475">
    <property type="entry name" value="RIBOSOMAL_L15"/>
    <property type="match status" value="1"/>
</dbReference>
<dbReference type="GO" id="GO:0006412">
    <property type="term" value="P:translation"/>
    <property type="evidence" value="ECO:0007669"/>
    <property type="project" value="InterPro"/>
</dbReference>
<dbReference type="EMBL" id="CM026423">
    <property type="protein sequence ID" value="KAG0581801.1"/>
    <property type="molecule type" value="Genomic_DNA"/>
</dbReference>
<accession>A0A8T0IFY4</accession>
<dbReference type="Pfam" id="PF00828">
    <property type="entry name" value="Ribosomal_L27A"/>
    <property type="match status" value="1"/>
</dbReference>
<dbReference type="OrthoDB" id="361383at2759"/>
<dbReference type="InterPro" id="IPR030878">
    <property type="entry name" value="Ribosomal_uL15"/>
</dbReference>
<dbReference type="SUPFAM" id="SSF52080">
    <property type="entry name" value="Ribosomal proteins L15p and L18e"/>
    <property type="match status" value="1"/>
</dbReference>
<dbReference type="HAMAP" id="MF_01341">
    <property type="entry name" value="Ribosomal_uL15"/>
    <property type="match status" value="1"/>
</dbReference>
<evidence type="ECO:0000256" key="4">
    <source>
        <dbReference type="RuleBase" id="RU003888"/>
    </source>
</evidence>
<gene>
    <name evidence="7" type="ORF">KC19_3G010600</name>
</gene>
<keyword evidence="3 4" id="KW-0687">Ribonucleoprotein</keyword>
<feature type="compositionally biased region" description="Low complexity" evidence="5">
    <location>
        <begin position="110"/>
        <end position="123"/>
    </location>
</feature>
<dbReference type="InterPro" id="IPR036227">
    <property type="entry name" value="Ribosomal_uL15/eL18_sf"/>
</dbReference>
<protein>
    <recommendedName>
        <fullName evidence="6">Large ribosomal subunit protein uL15/eL18 domain-containing protein</fullName>
    </recommendedName>
</protein>
<evidence type="ECO:0000313" key="8">
    <source>
        <dbReference type="Proteomes" id="UP000822688"/>
    </source>
</evidence>